<evidence type="ECO:0000256" key="7">
    <source>
        <dbReference type="ARBA" id="ARBA00023180"/>
    </source>
</evidence>
<evidence type="ECO:0000256" key="1">
    <source>
        <dbReference type="ARBA" id="ARBA00004191"/>
    </source>
</evidence>
<evidence type="ECO:0000256" key="4">
    <source>
        <dbReference type="ARBA" id="ARBA00022525"/>
    </source>
</evidence>
<keyword evidence="9" id="KW-0961">Cell wall biogenesis/degradation</keyword>
<keyword evidence="4" id="KW-0964">Secreted</keyword>
<evidence type="ECO:0000256" key="10">
    <source>
        <dbReference type="RuleBase" id="RU004335"/>
    </source>
</evidence>
<evidence type="ECO:0000256" key="6">
    <source>
        <dbReference type="ARBA" id="ARBA00022801"/>
    </source>
</evidence>
<gene>
    <name evidence="13" type="ORF">L873DRAFT_1807156</name>
</gene>
<feature type="compositionally biased region" description="Low complexity" evidence="11">
    <location>
        <begin position="65"/>
        <end position="82"/>
    </location>
</feature>
<evidence type="ECO:0000256" key="12">
    <source>
        <dbReference type="SAM" id="SignalP"/>
    </source>
</evidence>
<keyword evidence="6 13" id="KW-0378">Hydrolase</keyword>
<keyword evidence="3" id="KW-0134">Cell wall</keyword>
<evidence type="ECO:0000256" key="11">
    <source>
        <dbReference type="SAM" id="MobiDB-lite"/>
    </source>
</evidence>
<keyword evidence="8" id="KW-0326">Glycosidase</keyword>
<feature type="compositionally biased region" description="Low complexity" evidence="11">
    <location>
        <begin position="96"/>
        <end position="108"/>
    </location>
</feature>
<comment type="subcellular location">
    <subcellularLocation>
        <location evidence="1">Secreted</location>
        <location evidence="1">Cell wall</location>
    </subcellularLocation>
</comment>
<comment type="similarity">
    <text evidence="2 10">Belongs to the glycosyl hydrolase 17 family.</text>
</comment>
<dbReference type="InterPro" id="IPR017853">
    <property type="entry name" value="GH"/>
</dbReference>
<evidence type="ECO:0000256" key="8">
    <source>
        <dbReference type="ARBA" id="ARBA00023295"/>
    </source>
</evidence>
<dbReference type="FunFam" id="3.20.20.80:FF:000111">
    <property type="entry name" value="Soluble cell wall protein"/>
    <property type="match status" value="1"/>
</dbReference>
<dbReference type="GO" id="GO:0009986">
    <property type="term" value="C:cell surface"/>
    <property type="evidence" value="ECO:0007669"/>
    <property type="project" value="TreeGrafter"/>
</dbReference>
<evidence type="ECO:0000256" key="3">
    <source>
        <dbReference type="ARBA" id="ARBA00022512"/>
    </source>
</evidence>
<evidence type="ECO:0000313" key="14">
    <source>
        <dbReference type="Proteomes" id="UP000276215"/>
    </source>
</evidence>
<organism evidence="13 14">
    <name type="scientific">Choiromyces venosus 120613-1</name>
    <dbReference type="NCBI Taxonomy" id="1336337"/>
    <lineage>
        <taxon>Eukaryota</taxon>
        <taxon>Fungi</taxon>
        <taxon>Dikarya</taxon>
        <taxon>Ascomycota</taxon>
        <taxon>Pezizomycotina</taxon>
        <taxon>Pezizomycetes</taxon>
        <taxon>Pezizales</taxon>
        <taxon>Tuberaceae</taxon>
        <taxon>Choiromyces</taxon>
    </lineage>
</organism>
<dbReference type="OrthoDB" id="941679at2759"/>
<sequence>MVFARLSNIALALLVVLQLSSAQPHGRRHGRRFATPNEVVNVIETVYVDQDGNIIDPTRTVEPVVVKPTPTPSSTPVVESSPSPSPVAEKKRVETTSDTTTVTTSSTKSKGGIVYSPYNNDGTCKDQTTFLADAAKLSDFNFLRLYGTDCSQVVNGIAAAKKYGLKLFLGIHNIADSDNEIKNLITMVGGDWAHVYTVAVGNEAVNSGQMSATDVAARVNSARVLLRAAKYDGPVVTADTFVAIMANKALCDASDYVAANCHPFFDGKVVASASGDFLKTQSQNVKNICGGKKVLITETGWPYQGNPNGAAVPSVANQAAAISSIKNAMGLEVVYFTAFDDGWKKDNPATFNAEKHWGIQNLGF</sequence>
<evidence type="ECO:0000256" key="2">
    <source>
        <dbReference type="ARBA" id="ARBA00008773"/>
    </source>
</evidence>
<dbReference type="GO" id="GO:0009277">
    <property type="term" value="C:fungal-type cell wall"/>
    <property type="evidence" value="ECO:0007669"/>
    <property type="project" value="TreeGrafter"/>
</dbReference>
<keyword evidence="5 12" id="KW-0732">Signal</keyword>
<dbReference type="SUPFAM" id="SSF51445">
    <property type="entry name" value="(Trans)glycosidases"/>
    <property type="match status" value="1"/>
</dbReference>
<dbReference type="Proteomes" id="UP000276215">
    <property type="component" value="Unassembled WGS sequence"/>
</dbReference>
<keyword evidence="14" id="KW-1185">Reference proteome</keyword>
<evidence type="ECO:0000256" key="9">
    <source>
        <dbReference type="ARBA" id="ARBA00023316"/>
    </source>
</evidence>
<dbReference type="PANTHER" id="PTHR16631:SF14">
    <property type="entry name" value="FAMILY 17 GLUCOSIDASE SCW10-RELATED"/>
    <property type="match status" value="1"/>
</dbReference>
<dbReference type="GO" id="GO:0042973">
    <property type="term" value="F:glucan endo-1,3-beta-D-glucosidase activity"/>
    <property type="evidence" value="ECO:0007669"/>
    <property type="project" value="TreeGrafter"/>
</dbReference>
<dbReference type="InterPro" id="IPR050732">
    <property type="entry name" value="Beta-glucan_modifiers"/>
</dbReference>
<dbReference type="Gene3D" id="3.20.20.80">
    <property type="entry name" value="Glycosidases"/>
    <property type="match status" value="1"/>
</dbReference>
<dbReference type="AlphaFoldDB" id="A0A3N4JLX6"/>
<accession>A0A3N4JLX6</accession>
<dbReference type="GO" id="GO:0005576">
    <property type="term" value="C:extracellular region"/>
    <property type="evidence" value="ECO:0007669"/>
    <property type="project" value="TreeGrafter"/>
</dbReference>
<protein>
    <submittedName>
        <fullName evidence="13">Glycoside hydrolase</fullName>
    </submittedName>
</protein>
<dbReference type="PANTHER" id="PTHR16631">
    <property type="entry name" value="GLUCAN 1,3-BETA-GLUCOSIDASE"/>
    <property type="match status" value="1"/>
</dbReference>
<keyword evidence="7" id="KW-0325">Glycoprotein</keyword>
<dbReference type="GO" id="GO:0071555">
    <property type="term" value="P:cell wall organization"/>
    <property type="evidence" value="ECO:0007669"/>
    <property type="project" value="UniProtKB-KW"/>
</dbReference>
<evidence type="ECO:0000313" key="13">
    <source>
        <dbReference type="EMBL" id="RPA99243.1"/>
    </source>
</evidence>
<feature type="chain" id="PRO_5018091126" evidence="12">
    <location>
        <begin position="23"/>
        <end position="364"/>
    </location>
</feature>
<reference evidence="13 14" key="1">
    <citation type="journal article" date="2018" name="Nat. Ecol. Evol.">
        <title>Pezizomycetes genomes reveal the molecular basis of ectomycorrhizal truffle lifestyle.</title>
        <authorList>
            <person name="Murat C."/>
            <person name="Payen T."/>
            <person name="Noel B."/>
            <person name="Kuo A."/>
            <person name="Morin E."/>
            <person name="Chen J."/>
            <person name="Kohler A."/>
            <person name="Krizsan K."/>
            <person name="Balestrini R."/>
            <person name="Da Silva C."/>
            <person name="Montanini B."/>
            <person name="Hainaut M."/>
            <person name="Levati E."/>
            <person name="Barry K.W."/>
            <person name="Belfiori B."/>
            <person name="Cichocki N."/>
            <person name="Clum A."/>
            <person name="Dockter R.B."/>
            <person name="Fauchery L."/>
            <person name="Guy J."/>
            <person name="Iotti M."/>
            <person name="Le Tacon F."/>
            <person name="Lindquist E.A."/>
            <person name="Lipzen A."/>
            <person name="Malagnac F."/>
            <person name="Mello A."/>
            <person name="Molinier V."/>
            <person name="Miyauchi S."/>
            <person name="Poulain J."/>
            <person name="Riccioni C."/>
            <person name="Rubini A."/>
            <person name="Sitrit Y."/>
            <person name="Splivallo R."/>
            <person name="Traeger S."/>
            <person name="Wang M."/>
            <person name="Zifcakova L."/>
            <person name="Wipf D."/>
            <person name="Zambonelli A."/>
            <person name="Paolocci F."/>
            <person name="Nowrousian M."/>
            <person name="Ottonello S."/>
            <person name="Baldrian P."/>
            <person name="Spatafora J.W."/>
            <person name="Henrissat B."/>
            <person name="Nagy L.G."/>
            <person name="Aury J.M."/>
            <person name="Wincker P."/>
            <person name="Grigoriev I.V."/>
            <person name="Bonfante P."/>
            <person name="Martin F.M."/>
        </authorList>
    </citation>
    <scope>NUCLEOTIDE SEQUENCE [LARGE SCALE GENOMIC DNA]</scope>
    <source>
        <strain evidence="13 14">120613-1</strain>
    </source>
</reference>
<feature type="signal peptide" evidence="12">
    <location>
        <begin position="1"/>
        <end position="22"/>
    </location>
</feature>
<feature type="region of interest" description="Disordered" evidence="11">
    <location>
        <begin position="65"/>
        <end position="108"/>
    </location>
</feature>
<dbReference type="GO" id="GO:0005975">
    <property type="term" value="P:carbohydrate metabolic process"/>
    <property type="evidence" value="ECO:0007669"/>
    <property type="project" value="InterPro"/>
</dbReference>
<evidence type="ECO:0000256" key="5">
    <source>
        <dbReference type="ARBA" id="ARBA00022729"/>
    </source>
</evidence>
<dbReference type="EMBL" id="ML120389">
    <property type="protein sequence ID" value="RPA99243.1"/>
    <property type="molecule type" value="Genomic_DNA"/>
</dbReference>
<dbReference type="InterPro" id="IPR000490">
    <property type="entry name" value="Glyco_hydro_17"/>
</dbReference>
<dbReference type="STRING" id="1336337.A0A3N4JLX6"/>
<name>A0A3N4JLX6_9PEZI</name>
<proteinExistence type="inferred from homology"/>
<dbReference type="Pfam" id="PF00332">
    <property type="entry name" value="Glyco_hydro_17"/>
    <property type="match status" value="1"/>
</dbReference>